<gene>
    <name evidence="1" type="ORF">HAX54_028284</name>
</gene>
<protein>
    <submittedName>
        <fullName evidence="1">Uncharacterized protein</fullName>
    </submittedName>
</protein>
<reference evidence="1 2" key="1">
    <citation type="journal article" date="2021" name="BMC Genomics">
        <title>Datura genome reveals duplications of psychoactive alkaloid biosynthetic genes and high mutation rate following tissue culture.</title>
        <authorList>
            <person name="Rajewski A."/>
            <person name="Carter-House D."/>
            <person name="Stajich J."/>
            <person name="Litt A."/>
        </authorList>
    </citation>
    <scope>NUCLEOTIDE SEQUENCE [LARGE SCALE GENOMIC DNA]</scope>
    <source>
        <strain evidence="1">AR-01</strain>
    </source>
</reference>
<organism evidence="1 2">
    <name type="scientific">Datura stramonium</name>
    <name type="common">Jimsonweed</name>
    <name type="synonym">Common thornapple</name>
    <dbReference type="NCBI Taxonomy" id="4076"/>
    <lineage>
        <taxon>Eukaryota</taxon>
        <taxon>Viridiplantae</taxon>
        <taxon>Streptophyta</taxon>
        <taxon>Embryophyta</taxon>
        <taxon>Tracheophyta</taxon>
        <taxon>Spermatophyta</taxon>
        <taxon>Magnoliopsida</taxon>
        <taxon>eudicotyledons</taxon>
        <taxon>Gunneridae</taxon>
        <taxon>Pentapetalae</taxon>
        <taxon>asterids</taxon>
        <taxon>lamiids</taxon>
        <taxon>Solanales</taxon>
        <taxon>Solanaceae</taxon>
        <taxon>Solanoideae</taxon>
        <taxon>Datureae</taxon>
        <taxon>Datura</taxon>
    </lineage>
</organism>
<dbReference type="Proteomes" id="UP000823775">
    <property type="component" value="Unassembled WGS sequence"/>
</dbReference>
<proteinExistence type="predicted"/>
<evidence type="ECO:0000313" key="2">
    <source>
        <dbReference type="Proteomes" id="UP000823775"/>
    </source>
</evidence>
<dbReference type="EMBL" id="JACEIK010003473">
    <property type="protein sequence ID" value="MCD9641830.1"/>
    <property type="molecule type" value="Genomic_DNA"/>
</dbReference>
<accession>A0ABS8V6L9</accession>
<name>A0ABS8V6L9_DATST</name>
<evidence type="ECO:0000313" key="1">
    <source>
        <dbReference type="EMBL" id="MCD9641830.1"/>
    </source>
</evidence>
<comment type="caution">
    <text evidence="1">The sequence shown here is derived from an EMBL/GenBank/DDBJ whole genome shotgun (WGS) entry which is preliminary data.</text>
</comment>
<sequence>MESQDRLMGSRPFLSLADVVVAGHTQFRPDHACGAGAPTQSMKLSEDVKTNSDKLGVQSTLFLVKCIPISPKYLLIGRCNSFLKKKSGKKELKIADVLRLTEQSLAAIYGQ</sequence>
<keyword evidence="2" id="KW-1185">Reference proteome</keyword>